<dbReference type="AlphaFoldDB" id="A0LRV5"/>
<dbReference type="Gene3D" id="3.90.1140.10">
    <property type="entry name" value="Cyclic phosphodiesterase"/>
    <property type="match status" value="1"/>
</dbReference>
<dbReference type="InParanoid" id="A0LRV5"/>
<dbReference type="PANTHER" id="PTHR40037">
    <property type="entry name" value="PHOSPHOESTERASE YJCG-RELATED"/>
    <property type="match status" value="1"/>
</dbReference>
<protein>
    <submittedName>
        <fullName evidence="1">2',5' RNA ligase</fullName>
    </submittedName>
</protein>
<dbReference type="OrthoDB" id="358773at2"/>
<sequence>MTERVIGVAIGIPEPTAGELRKWREAFGDPLATAVPPHITLVPPTVVADEDLPAIEQHLAEVAGRHARFDIQLRGTGSFRPVSPVIFVALATGISNCERLEADLRSGPLQRPLKFYYHPHVTVAHDLDDETLDRAFAELADYRASFTVTSFGLFEQDGSGVWHPQRDFPLTGGQPA</sequence>
<dbReference type="KEGG" id="ace:Acel_0391"/>
<gene>
    <name evidence="1" type="ordered locus">Acel_0391</name>
</gene>
<dbReference type="InterPro" id="IPR009097">
    <property type="entry name" value="Cyclic_Pdiesterase"/>
</dbReference>
<dbReference type="eggNOG" id="COG1514">
    <property type="taxonomic scope" value="Bacteria"/>
</dbReference>
<keyword evidence="2" id="KW-1185">Reference proteome</keyword>
<name>A0LRV5_ACIC1</name>
<dbReference type="STRING" id="351607.Acel_0391"/>
<proteinExistence type="predicted"/>
<organism evidence="1 2">
    <name type="scientific">Acidothermus cellulolyticus (strain ATCC 43068 / DSM 8971 / 11B)</name>
    <dbReference type="NCBI Taxonomy" id="351607"/>
    <lineage>
        <taxon>Bacteria</taxon>
        <taxon>Bacillati</taxon>
        <taxon>Actinomycetota</taxon>
        <taxon>Actinomycetes</taxon>
        <taxon>Acidothermales</taxon>
        <taxon>Acidothermaceae</taxon>
        <taxon>Acidothermus</taxon>
    </lineage>
</organism>
<evidence type="ECO:0000313" key="2">
    <source>
        <dbReference type="Proteomes" id="UP000008221"/>
    </source>
</evidence>
<dbReference type="PANTHER" id="PTHR40037:SF1">
    <property type="entry name" value="PHOSPHOESTERASE SAOUHSC_00951-RELATED"/>
    <property type="match status" value="1"/>
</dbReference>
<dbReference type="RefSeq" id="WP_011719228.1">
    <property type="nucleotide sequence ID" value="NC_008578.1"/>
</dbReference>
<dbReference type="EMBL" id="CP000481">
    <property type="protein sequence ID" value="ABK52165.1"/>
    <property type="molecule type" value="Genomic_DNA"/>
</dbReference>
<keyword evidence="1" id="KW-0436">Ligase</keyword>
<dbReference type="SUPFAM" id="SSF55144">
    <property type="entry name" value="LigT-like"/>
    <property type="match status" value="1"/>
</dbReference>
<dbReference type="InterPro" id="IPR050580">
    <property type="entry name" value="2H_phosphoesterase_YjcG-like"/>
</dbReference>
<accession>A0LRV5</accession>
<reference evidence="1 2" key="1">
    <citation type="journal article" date="2009" name="Genome Res.">
        <title>Complete genome of the cellulolytic thermophile Acidothermus cellulolyticus 11B provides insights into its ecophysiological and evolutionary adaptations.</title>
        <authorList>
            <person name="Barabote R.D."/>
            <person name="Xie G."/>
            <person name="Leu D.H."/>
            <person name="Normand P."/>
            <person name="Necsulea A."/>
            <person name="Daubin V."/>
            <person name="Medigue C."/>
            <person name="Adney W.S."/>
            <person name="Xu X.C."/>
            <person name="Lapidus A."/>
            <person name="Parales R.E."/>
            <person name="Detter C."/>
            <person name="Pujic P."/>
            <person name="Bruce D."/>
            <person name="Lavire C."/>
            <person name="Challacombe J.F."/>
            <person name="Brettin T.S."/>
            <person name="Berry A.M."/>
        </authorList>
    </citation>
    <scope>NUCLEOTIDE SEQUENCE [LARGE SCALE GENOMIC DNA]</scope>
    <source>
        <strain evidence="2">ATCC 43068 / DSM 8971 / 11B</strain>
    </source>
</reference>
<dbReference type="Proteomes" id="UP000008221">
    <property type="component" value="Chromosome"/>
</dbReference>
<dbReference type="GO" id="GO:0016874">
    <property type="term" value="F:ligase activity"/>
    <property type="evidence" value="ECO:0007669"/>
    <property type="project" value="UniProtKB-KW"/>
</dbReference>
<dbReference type="Pfam" id="PF13563">
    <property type="entry name" value="2_5_RNA_ligase2"/>
    <property type="match status" value="1"/>
</dbReference>
<dbReference type="HOGENOM" id="CLU_104553_0_0_11"/>
<evidence type="ECO:0000313" key="1">
    <source>
        <dbReference type="EMBL" id="ABK52165.1"/>
    </source>
</evidence>